<dbReference type="Gene3D" id="1.10.10.10">
    <property type="entry name" value="Winged helix-like DNA-binding domain superfamily/Winged helix DNA-binding domain"/>
    <property type="match status" value="1"/>
</dbReference>
<dbReference type="OrthoDB" id="5735527at2"/>
<reference evidence="1 2" key="1">
    <citation type="journal article" date="2013" name="Genome Announc.">
        <title>Complete genome sequence of Simiduia agarivorans SA1(T), a marine bacterium able to degrade a variety of polysaccharides.</title>
        <authorList>
            <person name="Lin S.Y."/>
            <person name="Shieh W.Y."/>
            <person name="Chen J.S."/>
            <person name="Tang S.L."/>
        </authorList>
    </citation>
    <scope>NUCLEOTIDE SEQUENCE [LARGE SCALE GENOMIC DNA]</scope>
    <source>
        <strain evidence="2">DSM 21679 / JCM 13881 / BCRC 17597 / SA1</strain>
    </source>
</reference>
<dbReference type="Proteomes" id="UP000000466">
    <property type="component" value="Chromosome"/>
</dbReference>
<dbReference type="AlphaFoldDB" id="K4KN56"/>
<dbReference type="Pfam" id="PF09904">
    <property type="entry name" value="HTH_43"/>
    <property type="match status" value="1"/>
</dbReference>
<organism evidence="1 2">
    <name type="scientific">Simiduia agarivorans (strain DSM 21679 / JCM 13881 / BCRC 17597 / SA1)</name>
    <dbReference type="NCBI Taxonomy" id="1117647"/>
    <lineage>
        <taxon>Bacteria</taxon>
        <taxon>Pseudomonadati</taxon>
        <taxon>Pseudomonadota</taxon>
        <taxon>Gammaproteobacteria</taxon>
        <taxon>Cellvibrionales</taxon>
        <taxon>Cellvibrionaceae</taxon>
        <taxon>Simiduia</taxon>
    </lineage>
</organism>
<protein>
    <recommendedName>
        <fullName evidence="3">Helix-turn-helix type 11 domain-containing protein</fullName>
    </recommendedName>
</protein>
<evidence type="ECO:0000313" key="1">
    <source>
        <dbReference type="EMBL" id="AFU99548.1"/>
    </source>
</evidence>
<evidence type="ECO:0008006" key="3">
    <source>
        <dbReference type="Google" id="ProtNLM"/>
    </source>
</evidence>
<dbReference type="HOGENOM" id="CLU_168306_0_0_6"/>
<dbReference type="PIRSF" id="PIRSF037266">
    <property type="entry name" value="UCP037266"/>
    <property type="match status" value="1"/>
</dbReference>
<accession>K4KN56</accession>
<dbReference type="EMBL" id="CP003746">
    <property type="protein sequence ID" value="AFU99548.1"/>
    <property type="molecule type" value="Genomic_DNA"/>
</dbReference>
<name>K4KN56_SIMAS</name>
<evidence type="ECO:0000313" key="2">
    <source>
        <dbReference type="Proteomes" id="UP000000466"/>
    </source>
</evidence>
<dbReference type="KEGG" id="saga:M5M_11855"/>
<keyword evidence="2" id="KW-1185">Reference proteome</keyword>
<sequence length="100" mass="11017">MGVSKTRTSFYRRLYLAWLINRGINNVPAIQAATGMPRRTAQDTLNAIHELDIACVFEGANKNGGYEIADWGPINPAWLEANAGRLAEVLEYPFPPTPTA</sequence>
<dbReference type="RefSeq" id="WP_015047712.1">
    <property type="nucleotide sequence ID" value="NC_018868.3"/>
</dbReference>
<proteinExistence type="predicted"/>
<dbReference type="InterPro" id="IPR036388">
    <property type="entry name" value="WH-like_DNA-bd_sf"/>
</dbReference>
<dbReference type="STRING" id="1117647.M5M_11855"/>
<dbReference type="eggNOG" id="COG4519">
    <property type="taxonomic scope" value="Bacteria"/>
</dbReference>
<dbReference type="InterPro" id="IPR017162">
    <property type="entry name" value="UCP037266"/>
</dbReference>
<gene>
    <name evidence="1" type="ordered locus">M5M_11855</name>
</gene>